<dbReference type="AlphaFoldDB" id="A0A9W7I105"/>
<keyword evidence="13" id="KW-0694">RNA-binding</keyword>
<evidence type="ECO:0000256" key="13">
    <source>
        <dbReference type="ARBA" id="ARBA00022884"/>
    </source>
</evidence>
<sequence>MAFVPVEKKPIIVRHVFAEDLEREFDLIKRAISDHSFVSVDTEFPGTIFKPDKQTIRKGNTDINYHYMKSNVDELKIIQLGLTLSDVEGNLPDFSTQFSYVWEFNFKDFYIDRDLCDSDSIELLKRKGIDFAKNKENGIDSSEFARLLLNSGLVFDLFVPRVKANVISWVAFHGDYDFGFLLKILSQSLLPFNFQSFMCQLAYYFGYNVFDLKHTFKIFGLHGGLEKVAQTLKVARVAGSSHQASSDSLLTLDCFMKFWNAKVFECHPYQREQIVTPCQSAPGSNKECPLGALGPTKAK</sequence>
<dbReference type="OrthoDB" id="1164111at2759"/>
<comment type="subunit">
    <text evidence="6">Component of the CCR4-NOT complex, at least composed of CRR4 and CAF1 proteins.</text>
</comment>
<comment type="function">
    <text evidence="17">Ubiquitous transcription factor required for a diverse set of processes. It is a component of the CCR4 complex involved in the control of gene expression.</text>
</comment>
<dbReference type="SUPFAM" id="SSF53098">
    <property type="entry name" value="Ribonuclease H-like"/>
    <property type="match status" value="1"/>
</dbReference>
<keyword evidence="10" id="KW-0479">Metal-binding</keyword>
<organism evidence="18 19">
    <name type="scientific">Hibiscus trionum</name>
    <name type="common">Flower of an hour</name>
    <dbReference type="NCBI Taxonomy" id="183268"/>
    <lineage>
        <taxon>Eukaryota</taxon>
        <taxon>Viridiplantae</taxon>
        <taxon>Streptophyta</taxon>
        <taxon>Embryophyta</taxon>
        <taxon>Tracheophyta</taxon>
        <taxon>Spermatophyta</taxon>
        <taxon>Magnoliopsida</taxon>
        <taxon>eudicotyledons</taxon>
        <taxon>Gunneridae</taxon>
        <taxon>Pentapetalae</taxon>
        <taxon>rosids</taxon>
        <taxon>malvids</taxon>
        <taxon>Malvales</taxon>
        <taxon>Malvaceae</taxon>
        <taxon>Malvoideae</taxon>
        <taxon>Hibiscus</taxon>
    </lineage>
</organism>
<comment type="cofactor">
    <cofactor evidence="2">
        <name>a divalent metal cation</name>
        <dbReference type="ChEBI" id="CHEBI:60240"/>
    </cofactor>
</comment>
<keyword evidence="12" id="KW-0269">Exonuclease</keyword>
<dbReference type="InterPro" id="IPR036397">
    <property type="entry name" value="RNaseH_sf"/>
</dbReference>
<dbReference type="GO" id="GO:0004535">
    <property type="term" value="F:poly(A)-specific ribonuclease activity"/>
    <property type="evidence" value="ECO:0007669"/>
    <property type="project" value="UniProtKB-EC"/>
</dbReference>
<keyword evidence="19" id="KW-1185">Reference proteome</keyword>
<dbReference type="EC" id="3.1.13.4" evidence="7"/>
<evidence type="ECO:0000256" key="5">
    <source>
        <dbReference type="ARBA" id="ARBA00008372"/>
    </source>
</evidence>
<dbReference type="GO" id="GO:0030014">
    <property type="term" value="C:CCR4-NOT complex"/>
    <property type="evidence" value="ECO:0007669"/>
    <property type="project" value="InterPro"/>
</dbReference>
<evidence type="ECO:0000313" key="18">
    <source>
        <dbReference type="EMBL" id="GMI88259.1"/>
    </source>
</evidence>
<evidence type="ECO:0000313" key="19">
    <source>
        <dbReference type="Proteomes" id="UP001165190"/>
    </source>
</evidence>
<dbReference type="InterPro" id="IPR006941">
    <property type="entry name" value="RNase_CAF1"/>
</dbReference>
<evidence type="ECO:0000256" key="7">
    <source>
        <dbReference type="ARBA" id="ARBA00012161"/>
    </source>
</evidence>
<evidence type="ECO:0000256" key="10">
    <source>
        <dbReference type="ARBA" id="ARBA00022723"/>
    </source>
</evidence>
<evidence type="ECO:0000256" key="15">
    <source>
        <dbReference type="ARBA" id="ARBA00023163"/>
    </source>
</evidence>
<accession>A0A9W7I105</accession>
<dbReference type="GO" id="GO:0005737">
    <property type="term" value="C:cytoplasm"/>
    <property type="evidence" value="ECO:0007669"/>
    <property type="project" value="UniProtKB-SubCell"/>
</dbReference>
<dbReference type="InterPro" id="IPR039637">
    <property type="entry name" value="CNOT7/CNOT8/Pop2"/>
</dbReference>
<proteinExistence type="inferred from homology"/>
<comment type="similarity">
    <text evidence="5">Belongs to the CAF1 family.</text>
</comment>
<dbReference type="GO" id="GO:0003723">
    <property type="term" value="F:RNA binding"/>
    <property type="evidence" value="ECO:0007669"/>
    <property type="project" value="UniProtKB-KW"/>
</dbReference>
<dbReference type="GO" id="GO:0046872">
    <property type="term" value="F:metal ion binding"/>
    <property type="evidence" value="ECO:0007669"/>
    <property type="project" value="UniProtKB-KW"/>
</dbReference>
<dbReference type="EMBL" id="BSYR01000022">
    <property type="protein sequence ID" value="GMI88259.1"/>
    <property type="molecule type" value="Genomic_DNA"/>
</dbReference>
<dbReference type="Gene3D" id="3.30.420.10">
    <property type="entry name" value="Ribonuclease H-like superfamily/Ribonuclease H"/>
    <property type="match status" value="1"/>
</dbReference>
<evidence type="ECO:0000256" key="14">
    <source>
        <dbReference type="ARBA" id="ARBA00023015"/>
    </source>
</evidence>
<evidence type="ECO:0000256" key="11">
    <source>
        <dbReference type="ARBA" id="ARBA00022801"/>
    </source>
</evidence>
<evidence type="ECO:0000256" key="6">
    <source>
        <dbReference type="ARBA" id="ARBA00011757"/>
    </source>
</evidence>
<dbReference type="Proteomes" id="UP001165190">
    <property type="component" value="Unassembled WGS sequence"/>
</dbReference>
<evidence type="ECO:0000256" key="3">
    <source>
        <dbReference type="ARBA" id="ARBA00004123"/>
    </source>
</evidence>
<comment type="catalytic activity">
    <reaction evidence="1">
        <text>Exonucleolytic cleavage of poly(A) to 5'-AMP.</text>
        <dbReference type="EC" id="3.1.13.4"/>
    </reaction>
</comment>
<keyword evidence="16" id="KW-0539">Nucleus</keyword>
<evidence type="ECO:0000256" key="16">
    <source>
        <dbReference type="ARBA" id="ARBA00023242"/>
    </source>
</evidence>
<evidence type="ECO:0000256" key="8">
    <source>
        <dbReference type="ARBA" id="ARBA00022490"/>
    </source>
</evidence>
<dbReference type="InterPro" id="IPR012337">
    <property type="entry name" value="RNaseH-like_sf"/>
</dbReference>
<dbReference type="Pfam" id="PF04857">
    <property type="entry name" value="CAF1"/>
    <property type="match status" value="1"/>
</dbReference>
<name>A0A9W7I105_HIBTR</name>
<evidence type="ECO:0000256" key="12">
    <source>
        <dbReference type="ARBA" id="ARBA00022839"/>
    </source>
</evidence>
<keyword evidence="14" id="KW-0805">Transcription regulation</keyword>
<protein>
    <recommendedName>
        <fullName evidence="7">poly(A)-specific ribonuclease</fullName>
        <ecNumber evidence="7">3.1.13.4</ecNumber>
    </recommendedName>
</protein>
<dbReference type="GO" id="GO:0005634">
    <property type="term" value="C:nucleus"/>
    <property type="evidence" value="ECO:0007669"/>
    <property type="project" value="UniProtKB-SubCell"/>
</dbReference>
<reference evidence="18" key="1">
    <citation type="submission" date="2023-05" db="EMBL/GenBank/DDBJ databases">
        <title>Genome and transcriptome analyses reveal genes involved in the formation of fine ridges on petal epidermal cells in Hibiscus trionum.</title>
        <authorList>
            <person name="Koshimizu S."/>
            <person name="Masuda S."/>
            <person name="Ishii T."/>
            <person name="Shirasu K."/>
            <person name="Hoshino A."/>
            <person name="Arita M."/>
        </authorList>
    </citation>
    <scope>NUCLEOTIDE SEQUENCE</scope>
    <source>
        <strain evidence="18">Hamamatsu line</strain>
    </source>
</reference>
<keyword evidence="15" id="KW-0804">Transcription</keyword>
<evidence type="ECO:0000256" key="1">
    <source>
        <dbReference type="ARBA" id="ARBA00001663"/>
    </source>
</evidence>
<comment type="caution">
    <text evidence="18">The sequence shown here is derived from an EMBL/GenBank/DDBJ whole genome shotgun (WGS) entry which is preliminary data.</text>
</comment>
<evidence type="ECO:0000256" key="2">
    <source>
        <dbReference type="ARBA" id="ARBA00001968"/>
    </source>
</evidence>
<gene>
    <name evidence="18" type="ORF">HRI_002495200</name>
</gene>
<keyword evidence="8" id="KW-0963">Cytoplasm</keyword>
<comment type="subcellular location">
    <subcellularLocation>
        <location evidence="4">Cytoplasm</location>
    </subcellularLocation>
    <subcellularLocation>
        <location evidence="3">Nucleus</location>
    </subcellularLocation>
</comment>
<evidence type="ECO:0000256" key="17">
    <source>
        <dbReference type="ARBA" id="ARBA00025148"/>
    </source>
</evidence>
<evidence type="ECO:0000256" key="4">
    <source>
        <dbReference type="ARBA" id="ARBA00004496"/>
    </source>
</evidence>
<keyword evidence="9" id="KW-0540">Nuclease</keyword>
<evidence type="ECO:0000256" key="9">
    <source>
        <dbReference type="ARBA" id="ARBA00022722"/>
    </source>
</evidence>
<dbReference type="PANTHER" id="PTHR10797">
    <property type="entry name" value="CCR4-NOT TRANSCRIPTION COMPLEX SUBUNIT"/>
    <property type="match status" value="1"/>
</dbReference>
<keyword evidence="11" id="KW-0378">Hydrolase</keyword>